<keyword evidence="3" id="KW-1185">Reference proteome</keyword>
<gene>
    <name evidence="2" type="ORF">CHARACLAT_020724</name>
</gene>
<sequence length="77" mass="8950">MVLHFVLDLLGARIYWTQSATYISLVYHQHDDNTHQEWSIQFLRTVSSAKGPDSHHLRHHQLYKGNCDLQGHSVSSH</sequence>
<proteinExistence type="predicted"/>
<protein>
    <submittedName>
        <fullName evidence="2">Uncharacterized protein</fullName>
    </submittedName>
</protein>
<feature type="signal peptide" evidence="1">
    <location>
        <begin position="1"/>
        <end position="19"/>
    </location>
</feature>
<dbReference type="EMBL" id="JAHUTJ010051154">
    <property type="protein sequence ID" value="MED6284598.1"/>
    <property type="molecule type" value="Genomic_DNA"/>
</dbReference>
<evidence type="ECO:0000313" key="3">
    <source>
        <dbReference type="Proteomes" id="UP001352852"/>
    </source>
</evidence>
<dbReference type="Proteomes" id="UP001352852">
    <property type="component" value="Unassembled WGS sequence"/>
</dbReference>
<evidence type="ECO:0000313" key="2">
    <source>
        <dbReference type="EMBL" id="MED6284598.1"/>
    </source>
</evidence>
<name>A0ABU7EBF8_9TELE</name>
<reference evidence="2 3" key="1">
    <citation type="submission" date="2021-06" db="EMBL/GenBank/DDBJ databases">
        <authorList>
            <person name="Palmer J.M."/>
        </authorList>
    </citation>
    <scope>NUCLEOTIDE SEQUENCE [LARGE SCALE GENOMIC DNA]</scope>
    <source>
        <strain evidence="2 3">CL_MEX2019</strain>
        <tissue evidence="2">Muscle</tissue>
    </source>
</reference>
<accession>A0ABU7EBF8</accession>
<keyword evidence="1" id="KW-0732">Signal</keyword>
<feature type="chain" id="PRO_5047495796" evidence="1">
    <location>
        <begin position="20"/>
        <end position="77"/>
    </location>
</feature>
<evidence type="ECO:0000256" key="1">
    <source>
        <dbReference type="SAM" id="SignalP"/>
    </source>
</evidence>
<organism evidence="2 3">
    <name type="scientific">Characodon lateralis</name>
    <dbReference type="NCBI Taxonomy" id="208331"/>
    <lineage>
        <taxon>Eukaryota</taxon>
        <taxon>Metazoa</taxon>
        <taxon>Chordata</taxon>
        <taxon>Craniata</taxon>
        <taxon>Vertebrata</taxon>
        <taxon>Euteleostomi</taxon>
        <taxon>Actinopterygii</taxon>
        <taxon>Neopterygii</taxon>
        <taxon>Teleostei</taxon>
        <taxon>Neoteleostei</taxon>
        <taxon>Acanthomorphata</taxon>
        <taxon>Ovalentaria</taxon>
        <taxon>Atherinomorphae</taxon>
        <taxon>Cyprinodontiformes</taxon>
        <taxon>Goodeidae</taxon>
        <taxon>Characodon</taxon>
    </lineage>
</organism>
<comment type="caution">
    <text evidence="2">The sequence shown here is derived from an EMBL/GenBank/DDBJ whole genome shotgun (WGS) entry which is preliminary data.</text>
</comment>